<dbReference type="EMBL" id="CP049916">
    <property type="protein sequence ID" value="QIO09660.1"/>
    <property type="molecule type" value="Genomic_DNA"/>
</dbReference>
<name>A0A6G8S6C1_9GAMM</name>
<protein>
    <submittedName>
        <fullName evidence="1">DUF2218 domain-containing protein</fullName>
    </submittedName>
</protein>
<gene>
    <name evidence="1" type="ORF">G8D99_12020</name>
</gene>
<organism evidence="1 2">
    <name type="scientific">Acinetobacter lanii</name>
    <dbReference type="NCBI Taxonomy" id="2715163"/>
    <lineage>
        <taxon>Bacteria</taxon>
        <taxon>Pseudomonadati</taxon>
        <taxon>Pseudomonadota</taxon>
        <taxon>Gammaproteobacteria</taxon>
        <taxon>Moraxellales</taxon>
        <taxon>Moraxellaceae</taxon>
        <taxon>Acinetobacter</taxon>
    </lineage>
</organism>
<reference evidence="1 2" key="1">
    <citation type="submission" date="2020-03" db="EMBL/GenBank/DDBJ databases">
        <authorList>
            <person name="Zhu W."/>
        </authorList>
    </citation>
    <scope>NUCLEOTIDE SEQUENCE [LARGE SCALE GENOMIC DNA]</scope>
    <source>
        <strain evidence="1 2">185</strain>
    </source>
</reference>
<dbReference type="Gene3D" id="3.30.310.50">
    <property type="entry name" value="Alpha-D-phosphohexomutase, C-terminal domain"/>
    <property type="match status" value="1"/>
</dbReference>
<dbReference type="RefSeq" id="WP_166326261.1">
    <property type="nucleotide sequence ID" value="NZ_CP049916.1"/>
</dbReference>
<dbReference type="AlphaFoldDB" id="A0A6G8S6C1"/>
<evidence type="ECO:0000313" key="1">
    <source>
        <dbReference type="EMBL" id="QIO09660.1"/>
    </source>
</evidence>
<evidence type="ECO:0000313" key="2">
    <source>
        <dbReference type="Proteomes" id="UP000501939"/>
    </source>
</evidence>
<dbReference type="Pfam" id="PF09981">
    <property type="entry name" value="DUF2218"/>
    <property type="match status" value="1"/>
</dbReference>
<proteinExistence type="predicted"/>
<keyword evidence="2" id="KW-1185">Reference proteome</keyword>
<dbReference type="KEGG" id="alj:G8D99_12020"/>
<accession>A0A6G8S6C1</accession>
<sequence length="90" mass="10784">MKSQTRIETHEAQRIAKRLYQHWKHKFEVSEQAHIFQIHMPDALVTLTALETQLEISIDTQREDYAVLETVVLEHLSRMAQQDYQATWRH</sequence>
<dbReference type="InterPro" id="IPR014543">
    <property type="entry name" value="UCP028291"/>
</dbReference>
<dbReference type="Proteomes" id="UP000501939">
    <property type="component" value="Chromosome"/>
</dbReference>